<dbReference type="AlphaFoldDB" id="A0A7U2FIH6"/>
<dbReference type="PANTHER" id="PTHR38167:SF1">
    <property type="entry name" value="C2H2-TYPE DOMAIN-CONTAINING PROTEIN"/>
    <property type="match status" value="1"/>
</dbReference>
<evidence type="ECO:0000313" key="2">
    <source>
        <dbReference type="EMBL" id="QRD03491.1"/>
    </source>
</evidence>
<dbReference type="EMBL" id="CP069037">
    <property type="protein sequence ID" value="QRD03491.1"/>
    <property type="molecule type" value="Genomic_DNA"/>
</dbReference>
<feature type="region of interest" description="Disordered" evidence="1">
    <location>
        <begin position="1"/>
        <end position="23"/>
    </location>
</feature>
<dbReference type="RefSeq" id="XP_001800549.1">
    <property type="nucleotide sequence ID" value="XM_001800497.1"/>
</dbReference>
<proteinExistence type="predicted"/>
<dbReference type="KEGG" id="pno:SNOG_10270"/>
<reference evidence="3" key="1">
    <citation type="journal article" date="2021" name="BMC Genomics">
        <title>Chromosome-level genome assembly and manually-curated proteome of model necrotroph Parastagonospora nodorum Sn15 reveals a genome-wide trove of candidate effector homologs, and redundancy of virulence-related functions within an accessory chromosome.</title>
        <authorList>
            <person name="Bertazzoni S."/>
            <person name="Jones D.A.B."/>
            <person name="Phan H.T."/>
            <person name="Tan K.-C."/>
            <person name="Hane J.K."/>
        </authorList>
    </citation>
    <scope>NUCLEOTIDE SEQUENCE [LARGE SCALE GENOMIC DNA]</scope>
    <source>
        <strain evidence="3">SN15 / ATCC MYA-4574 / FGSC 10173)</strain>
    </source>
</reference>
<dbReference type="VEuPathDB" id="FungiDB:JI435_102700"/>
<sequence>MDISSIMNDTSRPSENSRPNNISVDASVLHDAIDSATIDRLRTVLRAICTENTAAFKLACDHLLVVQGADGDTDTKRKRDERLQRFEICEQCQEEYDVLDNPDDACVWHPGETEPDFEGDFWADHDEDCHGEIDSEWARKEYPEGFVYSCCDAKANEEGCQMDAHKPIINSKKSKTRS</sequence>
<keyword evidence="3" id="KW-1185">Reference proteome</keyword>
<evidence type="ECO:0000313" key="3">
    <source>
        <dbReference type="Proteomes" id="UP000663193"/>
    </source>
</evidence>
<dbReference type="OrthoDB" id="5422613at2759"/>
<evidence type="ECO:0008006" key="4">
    <source>
        <dbReference type="Google" id="ProtNLM"/>
    </source>
</evidence>
<dbReference type="PANTHER" id="PTHR38167">
    <property type="entry name" value="C2H2-TYPE DOMAIN-CONTAINING PROTEIN"/>
    <property type="match status" value="1"/>
</dbReference>
<organism evidence="2 3">
    <name type="scientific">Phaeosphaeria nodorum (strain SN15 / ATCC MYA-4574 / FGSC 10173)</name>
    <name type="common">Glume blotch fungus</name>
    <name type="synonym">Parastagonospora nodorum</name>
    <dbReference type="NCBI Taxonomy" id="321614"/>
    <lineage>
        <taxon>Eukaryota</taxon>
        <taxon>Fungi</taxon>
        <taxon>Dikarya</taxon>
        <taxon>Ascomycota</taxon>
        <taxon>Pezizomycotina</taxon>
        <taxon>Dothideomycetes</taxon>
        <taxon>Pleosporomycetidae</taxon>
        <taxon>Pleosporales</taxon>
        <taxon>Pleosporineae</taxon>
        <taxon>Phaeosphaeriaceae</taxon>
        <taxon>Parastagonospora</taxon>
    </lineage>
</organism>
<protein>
    <recommendedName>
        <fullName evidence="4">C2H2-type domain-containing protein</fullName>
    </recommendedName>
</protein>
<gene>
    <name evidence="2" type="ORF">JI435_102700</name>
</gene>
<dbReference type="OMA" id="FCINCEK"/>
<name>A0A7U2FIH6_PHANO</name>
<evidence type="ECO:0000256" key="1">
    <source>
        <dbReference type="SAM" id="MobiDB-lite"/>
    </source>
</evidence>
<dbReference type="Proteomes" id="UP000663193">
    <property type="component" value="Chromosome 15"/>
</dbReference>
<accession>A0A7U2FIH6</accession>